<feature type="region of interest" description="Disordered" evidence="1">
    <location>
        <begin position="495"/>
        <end position="539"/>
    </location>
</feature>
<evidence type="ECO:0000313" key="3">
    <source>
        <dbReference type="Proteomes" id="UP000006298"/>
    </source>
</evidence>
<organism evidence="2 3">
    <name type="scientific">Bacillus phage BCD7</name>
    <dbReference type="NCBI Taxonomy" id="1136534"/>
    <lineage>
        <taxon>Viruses</taxon>
        <taxon>Duplodnaviria</taxon>
        <taxon>Heunggongvirae</taxon>
        <taxon>Uroviricota</taxon>
        <taxon>Caudoviricetes</taxon>
        <taxon>Becedseptimavirus</taxon>
        <taxon>Becedseptimavirus BCD7</taxon>
    </lineage>
</organism>
<dbReference type="Proteomes" id="UP000006298">
    <property type="component" value="Segment"/>
</dbReference>
<accession>J9PVC5</accession>
<dbReference type="EMBL" id="JN712910">
    <property type="protein sequence ID" value="AEZ50550.1"/>
    <property type="molecule type" value="Genomic_DNA"/>
</dbReference>
<feature type="compositionally biased region" description="Polar residues" evidence="1">
    <location>
        <begin position="520"/>
        <end position="539"/>
    </location>
</feature>
<evidence type="ECO:0000256" key="1">
    <source>
        <dbReference type="SAM" id="MobiDB-lite"/>
    </source>
</evidence>
<reference evidence="2 3" key="1">
    <citation type="submission" date="2011-09" db="EMBL/GenBank/DDBJ databases">
        <title>Complete Genome Sequence of Bacillus cereus Bacteriophage BCD7.</title>
        <authorList>
            <person name="Lee J.-H."/>
            <person name="Shin H."/>
            <person name="Son B."/>
            <person name="Ryu S."/>
        </authorList>
    </citation>
    <scope>NUCLEOTIDE SEQUENCE [LARGE SCALE GENOMIC DNA]</scope>
</reference>
<sequence>MAYDMNNKLTPQNIHNAILQTLGIKLPASEVARLGKIQANWNFYEGFHWEGVEDTGKPEVTVNYARAFVDKFVSFELGKGFQVKMKPEMEKLPEEQSPLYFINRVWGENSKIETCIEMGQSKSIAGDAWIQVRYEPVTLAGKPNPEFHDPFGEYPNGKIHILVLPPSIVFPEFDEYHDRKRIKKLSIMYPIKKEEKNTFGFATGVKNVIYKQIWTEETVEIWEGEKMLNKFPNKYKLLPFKQIKNFPVQGKNYGVGDIDDVIPLNMEYNLKKSDVSEIIDYHSSPITAVFGARVGNLERGANKVWGGLPKDARIENLKLDGDLIAAQSYIDDIKRAMFEVGNMPEGVLGGDLSISNTSGVALQISLMPILERVRIKQAISKEAIEYINKLILYIGLAEKMITIPDSIQKKDFFYNEVHFESILPKDGVLELQEIESEMRMGLENREGAMKRLNKSNIQGKMEAIDKEREENPSVYGLEDVNKQLELAEGQAKIAQKYAPPTPMMGNAPSTLGEKPVGTNADGNTKEINAGFTNSPEPKK</sequence>
<dbReference type="RefSeq" id="YP_007005954.1">
    <property type="nucleotide sequence ID" value="NC_019515.1"/>
</dbReference>
<dbReference type="GeneID" id="14011622"/>
<protein>
    <submittedName>
        <fullName evidence="2">Putative portal protein</fullName>
    </submittedName>
</protein>
<proteinExistence type="predicted"/>
<dbReference type="KEGG" id="vg:14011622"/>
<dbReference type="Pfam" id="PF05133">
    <property type="entry name" value="SPP1_portal"/>
    <property type="match status" value="1"/>
</dbReference>
<gene>
    <name evidence="2" type="ORF">BCD7_0103</name>
</gene>
<evidence type="ECO:0000313" key="2">
    <source>
        <dbReference type="EMBL" id="AEZ50550.1"/>
    </source>
</evidence>
<dbReference type="InterPro" id="IPR021145">
    <property type="entry name" value="Portal_protein_SPP1_Gp6-like"/>
</dbReference>
<keyword evidence="3" id="KW-1185">Reference proteome</keyword>
<name>J9PVC5_9CAUD</name>